<keyword evidence="4" id="KW-1185">Reference proteome</keyword>
<feature type="transmembrane region" description="Helical" evidence="2">
    <location>
        <begin position="68"/>
        <end position="95"/>
    </location>
</feature>
<name>A0A4V2S3Z4_9PSEU</name>
<dbReference type="AlphaFoldDB" id="A0A4V2S3Z4"/>
<keyword evidence="2" id="KW-0472">Membrane</keyword>
<evidence type="ECO:0000256" key="1">
    <source>
        <dbReference type="SAM" id="MobiDB-lite"/>
    </source>
</evidence>
<sequence length="167" mass="18134">MTGTPIRPRWWRITHRGSPATRDTKIMTNPHLDSNAEPGQVEPFPTDRSSPLAESQDRRQQRWDRIRTVRISCTIVSAICGLFAVVLVAHIIMVLGEANPANGVASFVRGFAAAVSLGFDGLFTPASVKAQVLLNYGSAAVVWLVFAVVVTALIRRFALPGPSGLTR</sequence>
<protein>
    <submittedName>
        <fullName evidence="3">Uncharacterized protein</fullName>
    </submittedName>
</protein>
<dbReference type="Proteomes" id="UP000295680">
    <property type="component" value="Unassembled WGS sequence"/>
</dbReference>
<dbReference type="EMBL" id="SLWS01000020">
    <property type="protein sequence ID" value="TCO45930.1"/>
    <property type="molecule type" value="Genomic_DNA"/>
</dbReference>
<keyword evidence="2" id="KW-0812">Transmembrane</keyword>
<reference evidence="3 4" key="1">
    <citation type="submission" date="2019-03" db="EMBL/GenBank/DDBJ databases">
        <title>Genomic Encyclopedia of Type Strains, Phase IV (KMG-IV): sequencing the most valuable type-strain genomes for metagenomic binning, comparative biology and taxonomic classification.</title>
        <authorList>
            <person name="Goeker M."/>
        </authorList>
    </citation>
    <scope>NUCLEOTIDE SEQUENCE [LARGE SCALE GENOMIC DNA]</scope>
    <source>
        <strain evidence="3 4">DSM 45934</strain>
    </source>
</reference>
<evidence type="ECO:0000313" key="4">
    <source>
        <dbReference type="Proteomes" id="UP000295680"/>
    </source>
</evidence>
<feature type="region of interest" description="Disordered" evidence="1">
    <location>
        <begin position="17"/>
        <end position="58"/>
    </location>
</feature>
<feature type="transmembrane region" description="Helical" evidence="2">
    <location>
        <begin position="107"/>
        <end position="126"/>
    </location>
</feature>
<evidence type="ECO:0000256" key="2">
    <source>
        <dbReference type="SAM" id="Phobius"/>
    </source>
</evidence>
<evidence type="ECO:0000313" key="3">
    <source>
        <dbReference type="EMBL" id="TCO45930.1"/>
    </source>
</evidence>
<comment type="caution">
    <text evidence="3">The sequence shown here is derived from an EMBL/GenBank/DDBJ whole genome shotgun (WGS) entry which is preliminary data.</text>
</comment>
<keyword evidence="2" id="KW-1133">Transmembrane helix</keyword>
<accession>A0A4V2S3Z4</accession>
<organism evidence="3 4">
    <name type="scientific">Actinocrispum wychmicini</name>
    <dbReference type="NCBI Taxonomy" id="1213861"/>
    <lineage>
        <taxon>Bacteria</taxon>
        <taxon>Bacillati</taxon>
        <taxon>Actinomycetota</taxon>
        <taxon>Actinomycetes</taxon>
        <taxon>Pseudonocardiales</taxon>
        <taxon>Pseudonocardiaceae</taxon>
        <taxon>Actinocrispum</taxon>
    </lineage>
</organism>
<gene>
    <name evidence="3" type="ORF">EV192_120116</name>
</gene>
<proteinExistence type="predicted"/>
<feature type="transmembrane region" description="Helical" evidence="2">
    <location>
        <begin position="133"/>
        <end position="154"/>
    </location>
</feature>